<protein>
    <submittedName>
        <fullName evidence="2">Uncharacterized protein</fullName>
    </submittedName>
</protein>
<dbReference type="EMBL" id="JBJQOH010000003">
    <property type="protein sequence ID" value="KAL3691057.1"/>
    <property type="molecule type" value="Genomic_DNA"/>
</dbReference>
<feature type="region of interest" description="Disordered" evidence="1">
    <location>
        <begin position="1"/>
        <end position="28"/>
    </location>
</feature>
<organism evidence="2 3">
    <name type="scientific">Riccia sorocarpa</name>
    <dbReference type="NCBI Taxonomy" id="122646"/>
    <lineage>
        <taxon>Eukaryota</taxon>
        <taxon>Viridiplantae</taxon>
        <taxon>Streptophyta</taxon>
        <taxon>Embryophyta</taxon>
        <taxon>Marchantiophyta</taxon>
        <taxon>Marchantiopsida</taxon>
        <taxon>Marchantiidae</taxon>
        <taxon>Marchantiales</taxon>
        <taxon>Ricciaceae</taxon>
        <taxon>Riccia</taxon>
    </lineage>
</organism>
<proteinExistence type="predicted"/>
<dbReference type="Proteomes" id="UP001633002">
    <property type="component" value="Unassembled WGS sequence"/>
</dbReference>
<gene>
    <name evidence="2" type="ORF">R1sor_004708</name>
</gene>
<evidence type="ECO:0000313" key="3">
    <source>
        <dbReference type="Proteomes" id="UP001633002"/>
    </source>
</evidence>
<comment type="caution">
    <text evidence="2">The sequence shown here is derived from an EMBL/GenBank/DDBJ whole genome shotgun (WGS) entry which is preliminary data.</text>
</comment>
<name>A0ABD3HKE2_9MARC</name>
<evidence type="ECO:0000256" key="1">
    <source>
        <dbReference type="SAM" id="MobiDB-lite"/>
    </source>
</evidence>
<dbReference type="AlphaFoldDB" id="A0ABD3HKE2"/>
<reference evidence="2 3" key="1">
    <citation type="submission" date="2024-09" db="EMBL/GenBank/DDBJ databases">
        <title>Chromosome-scale assembly of Riccia sorocarpa.</title>
        <authorList>
            <person name="Paukszto L."/>
        </authorList>
    </citation>
    <scope>NUCLEOTIDE SEQUENCE [LARGE SCALE GENOMIC DNA]</scope>
    <source>
        <strain evidence="2">LP-2024</strain>
        <tissue evidence="2">Aerial parts of the thallus</tissue>
    </source>
</reference>
<sequence length="168" mass="18479">MVEYCEQDHEPQNPPAAEEVGIETLDPPPVAEEEVEVAKSPLRVPLEPLAEEVSIPVDEDSPILEDSPTLEDSPALDSENQTAIAPEAEEVQVEIMDAIPGDCCETDPKKKLMAKGTKAYCLSCRKKTTMFRPRLVKMKKGQRLAGSCKNCSTKTSLIISKNHQFSVK</sequence>
<feature type="compositionally biased region" description="Basic and acidic residues" evidence="1">
    <location>
        <begin position="1"/>
        <end position="11"/>
    </location>
</feature>
<evidence type="ECO:0000313" key="2">
    <source>
        <dbReference type="EMBL" id="KAL3691057.1"/>
    </source>
</evidence>
<keyword evidence="3" id="KW-1185">Reference proteome</keyword>
<accession>A0ABD3HKE2</accession>
<feature type="region of interest" description="Disordered" evidence="1">
    <location>
        <begin position="51"/>
        <end position="79"/>
    </location>
</feature>